<evidence type="ECO:0000313" key="2">
    <source>
        <dbReference type="Proteomes" id="UP000190460"/>
    </source>
</evidence>
<keyword evidence="2" id="KW-1185">Reference proteome</keyword>
<dbReference type="Pfam" id="PF10109">
    <property type="entry name" value="Phage_TAC_7"/>
    <property type="match status" value="1"/>
</dbReference>
<gene>
    <name evidence="1" type="ORF">SAMN02745130_02194</name>
</gene>
<reference evidence="1 2" key="1">
    <citation type="submission" date="2017-02" db="EMBL/GenBank/DDBJ databases">
        <authorList>
            <person name="Peterson S.W."/>
        </authorList>
    </citation>
    <scope>NUCLEOTIDE SEQUENCE [LARGE SCALE GENOMIC DNA]</scope>
    <source>
        <strain evidence="1 2">ATCC 49788</strain>
    </source>
</reference>
<evidence type="ECO:0000313" key="1">
    <source>
        <dbReference type="EMBL" id="SKA81360.1"/>
    </source>
</evidence>
<dbReference type="AlphaFoldDB" id="A0A1T4WVF8"/>
<sequence>MPATDASLFPDVVVDFADAKAKQDKKRYRLEFPIASENGEITELWMRRPLLKDKQVAEWQSEDSNQYEMTTRMFASVLEQPLAVIEELDEELDLMELLKVFKSFKDKPKIEGETLTLKFPLTINGKIVEKITLRRPKTKDSLNFKEEKLGEKIARLAGYRLEDLWEMDLQTDWLGLDAIYGSFRKRKQR</sequence>
<dbReference type="RefSeq" id="WP_078922682.1">
    <property type="nucleotide sequence ID" value="NZ_FUYB01000009.1"/>
</dbReference>
<proteinExistence type="predicted"/>
<dbReference type="InterPro" id="IPR019289">
    <property type="entry name" value="Phage_tail_E/E"/>
</dbReference>
<name>A0A1T4WVF8_9GAMM</name>
<dbReference type="Proteomes" id="UP000190460">
    <property type="component" value="Unassembled WGS sequence"/>
</dbReference>
<dbReference type="STRING" id="92487.SAMN02745130_02194"/>
<dbReference type="EMBL" id="FUYB01000009">
    <property type="protein sequence ID" value="SKA81360.1"/>
    <property type="molecule type" value="Genomic_DNA"/>
</dbReference>
<evidence type="ECO:0008006" key="3">
    <source>
        <dbReference type="Google" id="ProtNLM"/>
    </source>
</evidence>
<protein>
    <recommendedName>
        <fullName evidence="3">Phage tail assembly chaperone protein, E, or 41 or 14</fullName>
    </recommendedName>
</protein>
<dbReference type="OrthoDB" id="7021429at2"/>
<organism evidence="1 2">
    <name type="scientific">Thiothrix eikelboomii</name>
    <dbReference type="NCBI Taxonomy" id="92487"/>
    <lineage>
        <taxon>Bacteria</taxon>
        <taxon>Pseudomonadati</taxon>
        <taxon>Pseudomonadota</taxon>
        <taxon>Gammaproteobacteria</taxon>
        <taxon>Thiotrichales</taxon>
        <taxon>Thiotrichaceae</taxon>
        <taxon>Thiothrix</taxon>
    </lineage>
</organism>
<accession>A0A1T4WVF8</accession>